<dbReference type="PANTHER" id="PTHR47966:SF51">
    <property type="entry name" value="BETA-SITE APP-CLEAVING ENZYME, ISOFORM A-RELATED"/>
    <property type="match status" value="1"/>
</dbReference>
<feature type="active site" evidence="3">
    <location>
        <position position="89"/>
    </location>
</feature>
<dbReference type="InterPro" id="IPR001461">
    <property type="entry name" value="Aspartic_peptidase_A1"/>
</dbReference>
<sequence length="391" mass="42107">MQARLSTIVLLLALAGAASALLRVPLKKMKSTREHLREVGTPINVTRGWSFGSALGGPVPEPLKNYLDAQYYGDITLGTPPQVFRVVFDTGSSNLWVPSSKCPFTNIACMLHHKYYAKKSSTYVKNGTKFEIRYGSGSVTGELSTDVFGLGDVRVQSQTFAEILHESGLAFIAAKFDGILGLGYPQISVLGVPPVFDNMVAQGVATKPVFSVYLDRNATDPNGGEVLFGGIDEAHYTGNISYVPVTRKGYWQFHMDGLKVGDNATFCNGGCEAIADTGTSLIAGPTEEIQKLNLAIGAAPFTAGEYLVSCKSIPTLPKITFNLNGHEFVLEGKDYILQVSQAGIPLCLSGFIGLDVPAPLGPLWILGDVFIGRYYTIFDRGNDRVGFAESR</sequence>
<evidence type="ECO:0000313" key="8">
    <source>
        <dbReference type="EMBL" id="JAC35279.1"/>
    </source>
</evidence>
<feature type="disulfide bond" evidence="4">
    <location>
        <begin position="102"/>
        <end position="109"/>
    </location>
</feature>
<evidence type="ECO:0000256" key="2">
    <source>
        <dbReference type="ARBA" id="ARBA00023157"/>
    </source>
</evidence>
<dbReference type="InterPro" id="IPR021109">
    <property type="entry name" value="Peptidase_aspartic_dom_sf"/>
</dbReference>
<dbReference type="Gene3D" id="2.40.70.10">
    <property type="entry name" value="Acid Proteases"/>
    <property type="match status" value="2"/>
</dbReference>
<dbReference type="PROSITE" id="PS51767">
    <property type="entry name" value="PEPTIDASE_A1"/>
    <property type="match status" value="1"/>
</dbReference>
<evidence type="ECO:0000256" key="6">
    <source>
        <dbReference type="SAM" id="SignalP"/>
    </source>
</evidence>
<dbReference type="InterPro" id="IPR012848">
    <property type="entry name" value="Aspartic_peptidase_N"/>
</dbReference>
<evidence type="ECO:0000256" key="3">
    <source>
        <dbReference type="PIRSR" id="PIRSR601461-1"/>
    </source>
</evidence>
<evidence type="ECO:0000256" key="4">
    <source>
        <dbReference type="PIRSR" id="PIRSR601461-2"/>
    </source>
</evidence>
<dbReference type="Pfam" id="PF07966">
    <property type="entry name" value="A1_Propeptide"/>
    <property type="match status" value="1"/>
</dbReference>
<dbReference type="GO" id="GO:0006508">
    <property type="term" value="P:proteolysis"/>
    <property type="evidence" value="ECO:0007669"/>
    <property type="project" value="UniProtKB-KW"/>
</dbReference>
<keyword evidence="5" id="KW-0378">Hydrolase</keyword>
<feature type="active site" evidence="3">
    <location>
        <position position="276"/>
    </location>
</feature>
<dbReference type="GO" id="GO:0005764">
    <property type="term" value="C:lysosome"/>
    <property type="evidence" value="ECO:0007669"/>
    <property type="project" value="TreeGrafter"/>
</dbReference>
<keyword evidence="6" id="KW-0732">Signal</keyword>
<dbReference type="PRINTS" id="PR00792">
    <property type="entry name" value="PEPSIN"/>
</dbReference>
<accession>A0A023GN61</accession>
<dbReference type="PANTHER" id="PTHR47966">
    <property type="entry name" value="BETA-SITE APP-CLEAVING ENZYME, ISOFORM A-RELATED"/>
    <property type="match status" value="1"/>
</dbReference>
<keyword evidence="2 4" id="KW-1015">Disulfide bond</keyword>
<evidence type="ECO:0000256" key="5">
    <source>
        <dbReference type="RuleBase" id="RU000454"/>
    </source>
</evidence>
<organism evidence="8">
    <name type="scientific">Amblyomma triste</name>
    <name type="common">Neotropical tick</name>
    <dbReference type="NCBI Taxonomy" id="251400"/>
    <lineage>
        <taxon>Eukaryota</taxon>
        <taxon>Metazoa</taxon>
        <taxon>Ecdysozoa</taxon>
        <taxon>Arthropoda</taxon>
        <taxon>Chelicerata</taxon>
        <taxon>Arachnida</taxon>
        <taxon>Acari</taxon>
        <taxon>Parasitiformes</taxon>
        <taxon>Ixodida</taxon>
        <taxon>Ixodoidea</taxon>
        <taxon>Ixodidae</taxon>
        <taxon>Amblyomminae</taxon>
        <taxon>Amblyomma</taxon>
    </lineage>
</organism>
<keyword evidence="5 8" id="KW-0645">Protease</keyword>
<evidence type="ECO:0000256" key="1">
    <source>
        <dbReference type="ARBA" id="ARBA00007447"/>
    </source>
</evidence>
<dbReference type="EMBL" id="GBBM01000139">
    <property type="protein sequence ID" value="JAC35279.1"/>
    <property type="molecule type" value="mRNA"/>
</dbReference>
<dbReference type="SUPFAM" id="SSF50630">
    <property type="entry name" value="Acid proteases"/>
    <property type="match status" value="1"/>
</dbReference>
<dbReference type="InterPro" id="IPR001969">
    <property type="entry name" value="Aspartic_peptidase_AS"/>
</dbReference>
<evidence type="ECO:0000259" key="7">
    <source>
        <dbReference type="PROSITE" id="PS51767"/>
    </source>
</evidence>
<feature type="signal peptide" evidence="6">
    <location>
        <begin position="1"/>
        <end position="20"/>
    </location>
</feature>
<proteinExistence type="evidence at transcript level"/>
<name>A0A023GN61_AMBTT</name>
<dbReference type="GO" id="GO:0004190">
    <property type="term" value="F:aspartic-type endopeptidase activity"/>
    <property type="evidence" value="ECO:0007669"/>
    <property type="project" value="UniProtKB-KW"/>
</dbReference>
<dbReference type="Pfam" id="PF00026">
    <property type="entry name" value="Asp"/>
    <property type="match status" value="1"/>
</dbReference>
<dbReference type="MEROPS" id="A01.009"/>
<reference evidence="8" key="1">
    <citation type="submission" date="2014-03" db="EMBL/GenBank/DDBJ databases">
        <title>The sialotranscriptome of Amblyomma triste, Amblyomma parvum and Amblyomma cajennense ticks, uncovered by 454-based RNA-seq.</title>
        <authorList>
            <person name="Garcia G.R."/>
            <person name="Gardinassi L.G."/>
            <person name="Ribeiro J.M."/>
            <person name="Anatriello E."/>
            <person name="Ferreira B.R."/>
            <person name="Moreira H.N."/>
            <person name="Mafra C."/>
            <person name="Olegario M.M."/>
            <person name="Szabo P.J."/>
            <person name="Miranda-Santos I.K."/>
            <person name="Maruyama S.R."/>
        </authorList>
    </citation>
    <scope>NUCLEOTIDE SEQUENCE</scope>
    <source>
        <strain evidence="8">Mato Grasso do Sul</strain>
        <tissue evidence="8">Salivary glands</tissue>
    </source>
</reference>
<dbReference type="AlphaFoldDB" id="A0A023GN61"/>
<dbReference type="FunFam" id="2.40.70.10:FF:000149">
    <property type="entry name" value="Uncharacterized protein"/>
    <property type="match status" value="1"/>
</dbReference>
<dbReference type="FunFam" id="2.40.70.10:FF:000044">
    <property type="entry name" value="Lysosomal aspartic protease"/>
    <property type="match status" value="1"/>
</dbReference>
<protein>
    <submittedName>
        <fullName evidence="8">Putative aspartic protease</fullName>
    </submittedName>
</protein>
<feature type="chain" id="PRO_5001517580" evidence="6">
    <location>
        <begin position="21"/>
        <end position="391"/>
    </location>
</feature>
<dbReference type="PROSITE" id="PS00141">
    <property type="entry name" value="ASP_PROTEASE"/>
    <property type="match status" value="2"/>
</dbReference>
<feature type="disulfide bond" evidence="4">
    <location>
        <begin position="267"/>
        <end position="271"/>
    </location>
</feature>
<dbReference type="InterPro" id="IPR033121">
    <property type="entry name" value="PEPTIDASE_A1"/>
</dbReference>
<feature type="domain" description="Peptidase A1" evidence="7">
    <location>
        <begin position="71"/>
        <end position="388"/>
    </location>
</feature>
<comment type="similarity">
    <text evidence="1 5">Belongs to the peptidase A1 family.</text>
</comment>
<keyword evidence="5" id="KW-0064">Aspartyl protease</keyword>